<evidence type="ECO:0000313" key="2">
    <source>
        <dbReference type="EMBL" id="GAA0349456.1"/>
    </source>
</evidence>
<evidence type="ECO:0008006" key="4">
    <source>
        <dbReference type="Google" id="ProtNLM"/>
    </source>
</evidence>
<evidence type="ECO:0000256" key="1">
    <source>
        <dbReference type="SAM" id="MobiDB-lite"/>
    </source>
</evidence>
<name>A0ABN0WXF7_9ACTN</name>
<keyword evidence="3" id="KW-1185">Reference proteome</keyword>
<gene>
    <name evidence="2" type="ORF">GCM10010151_43970</name>
</gene>
<feature type="region of interest" description="Disordered" evidence="1">
    <location>
        <begin position="123"/>
        <end position="144"/>
    </location>
</feature>
<accession>A0ABN0WXF7</accession>
<dbReference type="RefSeq" id="WP_252811359.1">
    <property type="nucleotide sequence ID" value="NZ_BAAABM010000040.1"/>
</dbReference>
<organism evidence="2 3">
    <name type="scientific">Actinoallomurus spadix</name>
    <dbReference type="NCBI Taxonomy" id="79912"/>
    <lineage>
        <taxon>Bacteria</taxon>
        <taxon>Bacillati</taxon>
        <taxon>Actinomycetota</taxon>
        <taxon>Actinomycetes</taxon>
        <taxon>Streptosporangiales</taxon>
        <taxon>Thermomonosporaceae</taxon>
        <taxon>Actinoallomurus</taxon>
    </lineage>
</organism>
<evidence type="ECO:0000313" key="3">
    <source>
        <dbReference type="Proteomes" id="UP001501822"/>
    </source>
</evidence>
<proteinExistence type="predicted"/>
<protein>
    <recommendedName>
        <fullName evidence="4">XRE family transcriptional regulator</fullName>
    </recommendedName>
</protein>
<reference evidence="2 3" key="1">
    <citation type="journal article" date="2019" name="Int. J. Syst. Evol. Microbiol.">
        <title>The Global Catalogue of Microorganisms (GCM) 10K type strain sequencing project: providing services to taxonomists for standard genome sequencing and annotation.</title>
        <authorList>
            <consortium name="The Broad Institute Genomics Platform"/>
            <consortium name="The Broad Institute Genome Sequencing Center for Infectious Disease"/>
            <person name="Wu L."/>
            <person name="Ma J."/>
        </authorList>
    </citation>
    <scope>NUCLEOTIDE SEQUENCE [LARGE SCALE GENOMIC DNA]</scope>
    <source>
        <strain evidence="2 3">JCM 3146</strain>
    </source>
</reference>
<dbReference type="Proteomes" id="UP001501822">
    <property type="component" value="Unassembled WGS sequence"/>
</dbReference>
<feature type="compositionally biased region" description="Low complexity" evidence="1">
    <location>
        <begin position="131"/>
        <end position="143"/>
    </location>
</feature>
<dbReference type="EMBL" id="BAAABM010000040">
    <property type="protein sequence ID" value="GAA0349456.1"/>
    <property type="molecule type" value="Genomic_DNA"/>
</dbReference>
<sequence>MDEQAKTNPPVRLKALLRERHWQTYRTFSTEYDKAARKVDPSLVGRGPSRAQLHRWISGDVKGLPYPDHCRVLEKMFPGWSAEQLFERVTSDQTERPPAAGGHASPDRAAELLKTIDQNLQAPQGDIDWGPPAESAASVSPASLRSVEGASDKARSLGRQLLEVQRVLRLSDDEAAQLATLAGNIVELSMSIDIDIDPNGWSRLTYRHQLLNLSDKPMARLSREVWFENTRDRLDIEPISDPDRRVMIQRIHDTANLSTFACQISPPIQPGETATVGCVCEGGQFLTDHYWRQLIPRYTRHYTLRVRHQKARQLLRCWATEEDPNGSETSAEDGLVWDYDGDDVVMTLTRDHLRPNQALTLRWDVPHEPA</sequence>
<comment type="caution">
    <text evidence="2">The sequence shown here is derived from an EMBL/GenBank/DDBJ whole genome shotgun (WGS) entry which is preliminary data.</text>
</comment>